<organism evidence="1 2">
    <name type="scientific">Haloechinothrix alba</name>
    <dbReference type="NCBI Taxonomy" id="664784"/>
    <lineage>
        <taxon>Bacteria</taxon>
        <taxon>Bacillati</taxon>
        <taxon>Actinomycetota</taxon>
        <taxon>Actinomycetes</taxon>
        <taxon>Pseudonocardiales</taxon>
        <taxon>Pseudonocardiaceae</taxon>
        <taxon>Haloechinothrix</taxon>
    </lineage>
</organism>
<accession>A0A238ZNY2</accession>
<evidence type="ECO:0000313" key="1">
    <source>
        <dbReference type="EMBL" id="SNR85030.1"/>
    </source>
</evidence>
<dbReference type="Pfam" id="PF10604">
    <property type="entry name" value="Polyketide_cyc2"/>
    <property type="match status" value="1"/>
</dbReference>
<dbReference type="OrthoDB" id="5402478at2"/>
<name>A0A238ZNY2_9PSEU</name>
<dbReference type="AlphaFoldDB" id="A0A238ZNY2"/>
<dbReference type="Gene3D" id="3.30.530.20">
    <property type="match status" value="1"/>
</dbReference>
<sequence>MSRAGHGRRGRAAAPHPVRWQVSSPTYRFRNIWRLDAPAGEVFTALADLASYPRWWRDVRSVVRLDDDTARVMCRALLPYSLDLRLHRADEDRRSGHLRVDLTGDLEGFCRCRVAPDGHGARVEVYQAVEIRRSLLRRAERALGPLYRANHTAMMLRGRRGLRAYLADGHTGS</sequence>
<keyword evidence="2" id="KW-1185">Reference proteome</keyword>
<evidence type="ECO:0000313" key="2">
    <source>
        <dbReference type="Proteomes" id="UP000198348"/>
    </source>
</evidence>
<dbReference type="Proteomes" id="UP000198348">
    <property type="component" value="Unassembled WGS sequence"/>
</dbReference>
<protein>
    <submittedName>
        <fullName evidence="1">Polyketide cyclase / dehydrase and lipid transport</fullName>
    </submittedName>
</protein>
<proteinExistence type="predicted"/>
<dbReference type="InterPro" id="IPR023393">
    <property type="entry name" value="START-like_dom_sf"/>
</dbReference>
<dbReference type="InterPro" id="IPR019587">
    <property type="entry name" value="Polyketide_cyclase/dehydratase"/>
</dbReference>
<gene>
    <name evidence="1" type="ORF">SAMN06265360_12323</name>
</gene>
<dbReference type="SUPFAM" id="SSF55961">
    <property type="entry name" value="Bet v1-like"/>
    <property type="match status" value="1"/>
</dbReference>
<reference evidence="1 2" key="1">
    <citation type="submission" date="2017-06" db="EMBL/GenBank/DDBJ databases">
        <authorList>
            <person name="Kim H.J."/>
            <person name="Triplett B.A."/>
        </authorList>
    </citation>
    <scope>NUCLEOTIDE SEQUENCE [LARGE SCALE GENOMIC DNA]</scope>
    <source>
        <strain evidence="1 2">DSM 45207</strain>
    </source>
</reference>
<dbReference type="EMBL" id="FZNW01000023">
    <property type="protein sequence ID" value="SNR85030.1"/>
    <property type="molecule type" value="Genomic_DNA"/>
</dbReference>